<gene>
    <name evidence="10" type="primary">sbnA</name>
    <name evidence="10" type="ORF">KW502_14325</name>
</gene>
<evidence type="ECO:0000313" key="11">
    <source>
        <dbReference type="Proteomes" id="UP000719267"/>
    </source>
</evidence>
<feature type="domain" description="Tryptophan synthase beta chain-like PALP" evidence="8">
    <location>
        <begin position="22"/>
        <end position="309"/>
    </location>
</feature>
<keyword evidence="11" id="KW-1185">Reference proteome</keyword>
<dbReference type="EMBL" id="JAHWDF010000023">
    <property type="protein sequence ID" value="MBW2962961.1"/>
    <property type="molecule type" value="Genomic_DNA"/>
</dbReference>
<evidence type="ECO:0000259" key="8">
    <source>
        <dbReference type="Pfam" id="PF00291"/>
    </source>
</evidence>
<evidence type="ECO:0000256" key="4">
    <source>
        <dbReference type="ARBA" id="ARBA00011738"/>
    </source>
</evidence>
<evidence type="ECO:0000256" key="7">
    <source>
        <dbReference type="ARBA" id="ARBA00022679"/>
    </source>
</evidence>
<dbReference type="EC" id="2.5.1.140" evidence="5"/>
<comment type="subunit">
    <text evidence="4">Homodimer.</text>
</comment>
<evidence type="ECO:0000313" key="10">
    <source>
        <dbReference type="EMBL" id="MBW2962961.1"/>
    </source>
</evidence>
<evidence type="ECO:0000256" key="2">
    <source>
        <dbReference type="ARBA" id="ARBA00004924"/>
    </source>
</evidence>
<dbReference type="InterPro" id="IPR001216">
    <property type="entry name" value="P-phosphate_BS"/>
</dbReference>
<dbReference type="InterPro" id="IPR038732">
    <property type="entry name" value="HpyO/CreE_NAD-binding"/>
</dbReference>
<comment type="similarity">
    <text evidence="3">Belongs to the cysteine synthase/cystathionine beta-synthase family. SbnA subfamily.</text>
</comment>
<proteinExistence type="inferred from homology"/>
<dbReference type="InterPro" id="IPR001926">
    <property type="entry name" value="TrpB-like_PALP"/>
</dbReference>
<sequence length="949" mass="106593">MRPNNLNFTIVRNTATPYQHIMQTIGNTPMVQLKQFLPLENLELYAKLESFNPGGSIKDRTAFYILQKAIEEGKIKRGGTVIESSSGNMAVGLAQVCLYFDLQLIVVVDPKLNRLTAQLLKTYGATIVKVDKPCRKGGLLGARLKKVKELLEITPNSFWSNQYGNLDNPRTHEHTTREIFAAVGTSIDYLFVATSTCGTLMGCTNYIKSQGHSTKIIAVDALGSVLFEGEAGDRKVPGHGAGVPSQFLEEELIDEVIKVTDLECVQGCWDLLKKENILVGGSSGGILSAVKKYQPQLPKGARCVVLLSDGGERYLDTIYNPSWLLKHIPHVKENVQPIGGWKLASASVFNTAIVGVGPKGLYSFERLLSLIVTEKISEPTHIHLFNKNEFFGAGDIYRTDQPEFLKMNFTNEKINAGPSQPHQNVFGLPSYIEWLSEALELEESALYGKFSSRAMVGRYLRACFLILQRAAPANVHLHIREQEVTHIQKNKEDQGFQIYTEEASEKELLTTFQNVLMTTGHDGVRNKETSSEKGKSNHINFIYPVTEKLSVIPAHSKIAIKGMGLTFIDAVLALTEGRGGVFRGSEMDLEYVASGREPQRLFPYSRSGALMIPRVGEMPEVPELRYFLIENFSSPKKIDFVGELLPLIMKEFTYRYYDIAFQNYGETLQYDSDFDKLQSQIDTFHQRYADAKFFDFEMLCTPFKNQNNYTTAALEHYLDYILSEVSLGKNSPLLAAISAWHAISPMFNELYSFGGLTPESQQLFDANYASLFNRLSYGPPLVNMYKIKALIRSGILDFSFGKSPEVEFLTDALKLKTSNDSSSKQEAEKVTHHIDARIPKINLQQQCSLVYKHLYREGHMQPFQNKDKQASYLPGAIALSKKGEVISSEQKKLPLIIYGTATEGVTFDNDTLSRNRNDFGSIWARETLKLIKNHNLKKTHSQVYEESYV</sequence>
<dbReference type="CDD" id="cd01561">
    <property type="entry name" value="CBS_like"/>
    <property type="match status" value="1"/>
</dbReference>
<dbReference type="Pfam" id="PF00291">
    <property type="entry name" value="PALP"/>
    <property type="match status" value="1"/>
</dbReference>
<dbReference type="Proteomes" id="UP000719267">
    <property type="component" value="Unassembled WGS sequence"/>
</dbReference>
<keyword evidence="7" id="KW-0808">Transferase</keyword>
<protein>
    <recommendedName>
        <fullName evidence="6">N-(2-amino-2-carboxyethyl)-L-glutamate synthase</fullName>
        <ecNumber evidence="5">2.5.1.140</ecNumber>
    </recommendedName>
</protein>
<evidence type="ECO:0000256" key="5">
    <source>
        <dbReference type="ARBA" id="ARBA00012331"/>
    </source>
</evidence>
<dbReference type="InterPro" id="IPR023927">
    <property type="entry name" value="SbnA"/>
</dbReference>
<comment type="caution">
    <text evidence="10">The sequence shown here is derived from an EMBL/GenBank/DDBJ whole genome shotgun (WGS) entry which is preliminary data.</text>
</comment>
<dbReference type="InterPro" id="IPR050214">
    <property type="entry name" value="Cys_Synth/Cystath_Beta-Synth"/>
</dbReference>
<comment type="cofactor">
    <cofactor evidence="1">
        <name>pyridoxal 5'-phosphate</name>
        <dbReference type="ChEBI" id="CHEBI:597326"/>
    </cofactor>
</comment>
<feature type="domain" description="FAD-dependent urate hydroxylase HpyO/Asp monooxygenase CreE-like FAD/NAD(P)-binding" evidence="9">
    <location>
        <begin position="352"/>
        <end position="521"/>
    </location>
</feature>
<reference evidence="10 11" key="1">
    <citation type="submission" date="2021-07" db="EMBL/GenBank/DDBJ databases">
        <title>Mesonia aestuariivivens sp. nov., isolated from a tidal flat.</title>
        <authorList>
            <person name="Kim Y.-O."/>
            <person name="Yoon J.-H."/>
        </authorList>
    </citation>
    <scope>NUCLEOTIDE SEQUENCE [LARGE SCALE GENOMIC DNA]</scope>
    <source>
        <strain evidence="10 11">JHPTF-M18</strain>
    </source>
</reference>
<dbReference type="PROSITE" id="PS00901">
    <property type="entry name" value="CYS_SYNTHASE"/>
    <property type="match status" value="1"/>
</dbReference>
<comment type="pathway">
    <text evidence="2">Siderophore biosynthesis.</text>
</comment>
<dbReference type="NCBIfam" id="TIGR03945">
    <property type="entry name" value="PLP_SbnA_fam"/>
    <property type="match status" value="1"/>
</dbReference>
<evidence type="ECO:0000256" key="6">
    <source>
        <dbReference type="ARBA" id="ARBA00016985"/>
    </source>
</evidence>
<evidence type="ECO:0000256" key="1">
    <source>
        <dbReference type="ARBA" id="ARBA00001933"/>
    </source>
</evidence>
<dbReference type="Pfam" id="PF13454">
    <property type="entry name" value="NAD_binding_9"/>
    <property type="match status" value="1"/>
</dbReference>
<evidence type="ECO:0000256" key="3">
    <source>
        <dbReference type="ARBA" id="ARBA00008519"/>
    </source>
</evidence>
<organism evidence="10 11">
    <name type="scientific">Mesonia aestuariivivens</name>
    <dbReference type="NCBI Taxonomy" id="2796128"/>
    <lineage>
        <taxon>Bacteria</taxon>
        <taxon>Pseudomonadati</taxon>
        <taxon>Bacteroidota</taxon>
        <taxon>Flavobacteriia</taxon>
        <taxon>Flavobacteriales</taxon>
        <taxon>Flavobacteriaceae</taxon>
        <taxon>Mesonia</taxon>
    </lineage>
</organism>
<name>A0ABS6W517_9FLAO</name>
<accession>A0ABS6W517</accession>
<evidence type="ECO:0000259" key="9">
    <source>
        <dbReference type="Pfam" id="PF13454"/>
    </source>
</evidence>
<dbReference type="PANTHER" id="PTHR10314">
    <property type="entry name" value="CYSTATHIONINE BETA-SYNTHASE"/>
    <property type="match status" value="1"/>
</dbReference>
<dbReference type="RefSeq" id="WP_219041244.1">
    <property type="nucleotide sequence ID" value="NZ_JAHWDF010000023.1"/>
</dbReference>